<protein>
    <submittedName>
        <fullName evidence="2">Uncharacterized protein</fullName>
    </submittedName>
</protein>
<evidence type="ECO:0000256" key="1">
    <source>
        <dbReference type="SAM" id="MobiDB-lite"/>
    </source>
</evidence>
<dbReference type="EMBL" id="LAVV01002221">
    <property type="protein sequence ID" value="KNZ62998.1"/>
    <property type="molecule type" value="Genomic_DNA"/>
</dbReference>
<name>A0A0L6VQL8_9BASI</name>
<feature type="region of interest" description="Disordered" evidence="1">
    <location>
        <begin position="1"/>
        <end position="25"/>
    </location>
</feature>
<reference evidence="2 3" key="1">
    <citation type="submission" date="2015-08" db="EMBL/GenBank/DDBJ databases">
        <title>Next Generation Sequencing and Analysis of the Genome of Puccinia sorghi L Schw, the Causal Agent of Maize Common Rust.</title>
        <authorList>
            <person name="Rochi L."/>
            <person name="Burguener G."/>
            <person name="Darino M."/>
            <person name="Turjanski A."/>
            <person name="Kreff E."/>
            <person name="Dieguez M.J."/>
            <person name="Sacco F."/>
        </authorList>
    </citation>
    <scope>NUCLEOTIDE SEQUENCE [LARGE SCALE GENOMIC DNA]</scope>
    <source>
        <strain evidence="2 3">RO10H11247</strain>
    </source>
</reference>
<proteinExistence type="predicted"/>
<organism evidence="2 3">
    <name type="scientific">Puccinia sorghi</name>
    <dbReference type="NCBI Taxonomy" id="27349"/>
    <lineage>
        <taxon>Eukaryota</taxon>
        <taxon>Fungi</taxon>
        <taxon>Dikarya</taxon>
        <taxon>Basidiomycota</taxon>
        <taxon>Pucciniomycotina</taxon>
        <taxon>Pucciniomycetes</taxon>
        <taxon>Pucciniales</taxon>
        <taxon>Pucciniaceae</taxon>
        <taxon>Puccinia</taxon>
    </lineage>
</organism>
<gene>
    <name evidence="2" type="ORF">VP01_119g9</name>
</gene>
<comment type="caution">
    <text evidence="2">The sequence shown here is derived from an EMBL/GenBank/DDBJ whole genome shotgun (WGS) entry which is preliminary data.</text>
</comment>
<evidence type="ECO:0000313" key="3">
    <source>
        <dbReference type="Proteomes" id="UP000037035"/>
    </source>
</evidence>
<dbReference type="VEuPathDB" id="FungiDB:VP01_119g9"/>
<sequence length="99" mass="11165">MPNPNLSSRSQQFSGLPFTFTAKDHPPKKTRTEFIESRFEVNIKDSTDWLKIGSSDLYAWQGISCTFQNVLGKELPATATKCLERSAWQLKWLAPSASV</sequence>
<dbReference type="Proteomes" id="UP000037035">
    <property type="component" value="Unassembled WGS sequence"/>
</dbReference>
<keyword evidence="3" id="KW-1185">Reference proteome</keyword>
<accession>A0A0L6VQL8</accession>
<feature type="compositionally biased region" description="Polar residues" evidence="1">
    <location>
        <begin position="1"/>
        <end position="14"/>
    </location>
</feature>
<evidence type="ECO:0000313" key="2">
    <source>
        <dbReference type="EMBL" id="KNZ62998.1"/>
    </source>
</evidence>
<dbReference type="AlphaFoldDB" id="A0A0L6VQL8"/>